<dbReference type="PROSITE" id="PS52015">
    <property type="entry name" value="TONB_CTD"/>
    <property type="match status" value="1"/>
</dbReference>
<protein>
    <submittedName>
        <fullName evidence="13">Biopolymer transporter TonB</fullName>
    </submittedName>
</protein>
<evidence type="ECO:0000259" key="12">
    <source>
        <dbReference type="PROSITE" id="PS52015"/>
    </source>
</evidence>
<organism evidence="13 14">
    <name type="scientific">Mucilaginibacter galii</name>
    <dbReference type="NCBI Taxonomy" id="2005073"/>
    <lineage>
        <taxon>Bacteria</taxon>
        <taxon>Pseudomonadati</taxon>
        <taxon>Bacteroidota</taxon>
        <taxon>Sphingobacteriia</taxon>
        <taxon>Sphingobacteriales</taxon>
        <taxon>Sphingobacteriaceae</taxon>
        <taxon>Mucilaginibacter</taxon>
    </lineage>
</organism>
<proteinExistence type="inferred from homology"/>
<keyword evidence="4" id="KW-1003">Cell membrane</keyword>
<keyword evidence="6 11" id="KW-0812">Transmembrane</keyword>
<sequence>MAILGSKLDILKTEWIDVVFNDRNKAYGAYQLRKNNARNTIVALVITAVLFVFAVSLPTIINKIKGLIPPPQEKVKIQEVVLTPPPPINKSEPPPPPPPTAEPQKPKIDQVKFPPPIVKPDEQVREKDPPTQEDLKVADPGQKDIKGDPTQTVRIDEPVGNAPVSAAVVESNPNEIFTSVEQLPAFNGDFNKYLSKSVRYPAVAQENGVQGRVNVTFVVERDGSLTDVKVVGRTFGSGLEEEAIRVVKSSPKWTPGRQNGRSVRVQYTVPIVFTLNDQ</sequence>
<keyword evidence="9 11" id="KW-0472">Membrane</keyword>
<dbReference type="PRINTS" id="PR01374">
    <property type="entry name" value="TONBPROTEIN"/>
</dbReference>
<evidence type="ECO:0000256" key="3">
    <source>
        <dbReference type="ARBA" id="ARBA00022448"/>
    </source>
</evidence>
<keyword evidence="3" id="KW-0813">Transport</keyword>
<dbReference type="NCBIfam" id="TIGR01352">
    <property type="entry name" value="tonB_Cterm"/>
    <property type="match status" value="1"/>
</dbReference>
<comment type="similarity">
    <text evidence="2">Belongs to the TonB family.</text>
</comment>
<keyword evidence="7" id="KW-0653">Protein transport</keyword>
<dbReference type="GO" id="GO:0030288">
    <property type="term" value="C:outer membrane-bounded periplasmic space"/>
    <property type="evidence" value="ECO:0007669"/>
    <property type="project" value="InterPro"/>
</dbReference>
<dbReference type="RefSeq" id="WP_188414164.1">
    <property type="nucleotide sequence ID" value="NZ_BMDO01000001.1"/>
</dbReference>
<reference evidence="13" key="2">
    <citation type="submission" date="2020-09" db="EMBL/GenBank/DDBJ databases">
        <authorList>
            <person name="Sun Q."/>
            <person name="Sedlacek I."/>
        </authorList>
    </citation>
    <scope>NUCLEOTIDE SEQUENCE</scope>
    <source>
        <strain evidence="13">CCM 8711</strain>
    </source>
</reference>
<evidence type="ECO:0000256" key="7">
    <source>
        <dbReference type="ARBA" id="ARBA00022927"/>
    </source>
</evidence>
<comment type="caution">
    <text evidence="13">The sequence shown here is derived from an EMBL/GenBank/DDBJ whole genome shotgun (WGS) entry which is preliminary data.</text>
</comment>
<evidence type="ECO:0000256" key="8">
    <source>
        <dbReference type="ARBA" id="ARBA00022989"/>
    </source>
</evidence>
<evidence type="ECO:0000313" key="13">
    <source>
        <dbReference type="EMBL" id="GGI49686.1"/>
    </source>
</evidence>
<dbReference type="Gene3D" id="3.30.1150.10">
    <property type="match status" value="1"/>
</dbReference>
<evidence type="ECO:0000256" key="6">
    <source>
        <dbReference type="ARBA" id="ARBA00022692"/>
    </source>
</evidence>
<dbReference type="GO" id="GO:0098797">
    <property type="term" value="C:plasma membrane protein complex"/>
    <property type="evidence" value="ECO:0007669"/>
    <property type="project" value="TreeGrafter"/>
</dbReference>
<keyword evidence="14" id="KW-1185">Reference proteome</keyword>
<accession>A0A917N0A0</accession>
<evidence type="ECO:0000256" key="1">
    <source>
        <dbReference type="ARBA" id="ARBA00004383"/>
    </source>
</evidence>
<feature type="compositionally biased region" description="Pro residues" evidence="10">
    <location>
        <begin position="83"/>
        <end position="101"/>
    </location>
</feature>
<dbReference type="Proteomes" id="UP000662074">
    <property type="component" value="Unassembled WGS sequence"/>
</dbReference>
<comment type="subcellular location">
    <subcellularLocation>
        <location evidence="1">Cell inner membrane</location>
        <topology evidence="1">Single-pass membrane protein</topology>
        <orientation evidence="1">Periplasmic side</orientation>
    </subcellularLocation>
</comment>
<evidence type="ECO:0000256" key="4">
    <source>
        <dbReference type="ARBA" id="ARBA00022475"/>
    </source>
</evidence>
<feature type="domain" description="TonB C-terminal" evidence="12">
    <location>
        <begin position="185"/>
        <end position="278"/>
    </location>
</feature>
<name>A0A917N0A0_9SPHI</name>
<evidence type="ECO:0000313" key="14">
    <source>
        <dbReference type="Proteomes" id="UP000662074"/>
    </source>
</evidence>
<feature type="region of interest" description="Disordered" evidence="10">
    <location>
        <begin position="83"/>
        <end position="153"/>
    </location>
</feature>
<dbReference type="GO" id="GO:0055085">
    <property type="term" value="P:transmembrane transport"/>
    <property type="evidence" value="ECO:0007669"/>
    <property type="project" value="InterPro"/>
</dbReference>
<evidence type="ECO:0000256" key="9">
    <source>
        <dbReference type="ARBA" id="ARBA00023136"/>
    </source>
</evidence>
<keyword evidence="5" id="KW-0997">Cell inner membrane</keyword>
<dbReference type="GO" id="GO:0031992">
    <property type="term" value="F:energy transducer activity"/>
    <property type="evidence" value="ECO:0007669"/>
    <property type="project" value="InterPro"/>
</dbReference>
<dbReference type="PANTHER" id="PTHR33446">
    <property type="entry name" value="PROTEIN TONB-RELATED"/>
    <property type="match status" value="1"/>
</dbReference>
<evidence type="ECO:0000256" key="11">
    <source>
        <dbReference type="SAM" id="Phobius"/>
    </source>
</evidence>
<dbReference type="EMBL" id="BMDO01000001">
    <property type="protein sequence ID" value="GGI49686.1"/>
    <property type="molecule type" value="Genomic_DNA"/>
</dbReference>
<keyword evidence="8 11" id="KW-1133">Transmembrane helix</keyword>
<dbReference type="AlphaFoldDB" id="A0A917N0A0"/>
<dbReference type="GO" id="GO:0015891">
    <property type="term" value="P:siderophore transport"/>
    <property type="evidence" value="ECO:0007669"/>
    <property type="project" value="InterPro"/>
</dbReference>
<evidence type="ECO:0000256" key="2">
    <source>
        <dbReference type="ARBA" id="ARBA00006555"/>
    </source>
</evidence>
<feature type="transmembrane region" description="Helical" evidence="11">
    <location>
        <begin position="41"/>
        <end position="61"/>
    </location>
</feature>
<dbReference type="PANTHER" id="PTHR33446:SF2">
    <property type="entry name" value="PROTEIN TONB"/>
    <property type="match status" value="1"/>
</dbReference>
<evidence type="ECO:0000256" key="5">
    <source>
        <dbReference type="ARBA" id="ARBA00022519"/>
    </source>
</evidence>
<dbReference type="InterPro" id="IPR003538">
    <property type="entry name" value="TonB"/>
</dbReference>
<dbReference type="Pfam" id="PF03544">
    <property type="entry name" value="TonB_C"/>
    <property type="match status" value="1"/>
</dbReference>
<feature type="compositionally biased region" description="Basic and acidic residues" evidence="10">
    <location>
        <begin position="119"/>
        <end position="147"/>
    </location>
</feature>
<gene>
    <name evidence="13" type="primary">tonB</name>
    <name evidence="13" type="ORF">GCM10011425_08980</name>
</gene>
<dbReference type="GO" id="GO:0015031">
    <property type="term" value="P:protein transport"/>
    <property type="evidence" value="ECO:0007669"/>
    <property type="project" value="UniProtKB-KW"/>
</dbReference>
<evidence type="ECO:0000256" key="10">
    <source>
        <dbReference type="SAM" id="MobiDB-lite"/>
    </source>
</evidence>
<dbReference type="SUPFAM" id="SSF74653">
    <property type="entry name" value="TolA/TonB C-terminal domain"/>
    <property type="match status" value="1"/>
</dbReference>
<dbReference type="InterPro" id="IPR006260">
    <property type="entry name" value="TonB/TolA_C"/>
</dbReference>
<dbReference type="InterPro" id="IPR037682">
    <property type="entry name" value="TonB_C"/>
</dbReference>
<reference evidence="13" key="1">
    <citation type="journal article" date="2014" name="Int. J. Syst. Evol. Microbiol.">
        <title>Complete genome sequence of Corynebacterium casei LMG S-19264T (=DSM 44701T), isolated from a smear-ripened cheese.</title>
        <authorList>
            <consortium name="US DOE Joint Genome Institute (JGI-PGF)"/>
            <person name="Walter F."/>
            <person name="Albersmeier A."/>
            <person name="Kalinowski J."/>
            <person name="Ruckert C."/>
        </authorList>
    </citation>
    <scope>NUCLEOTIDE SEQUENCE</scope>
    <source>
        <strain evidence="13">CCM 8711</strain>
    </source>
</reference>
<dbReference type="InterPro" id="IPR051045">
    <property type="entry name" value="TonB-dependent_transducer"/>
</dbReference>